<proteinExistence type="predicted"/>
<evidence type="ECO:0000313" key="2">
    <source>
        <dbReference type="Proteomes" id="UP000799754"/>
    </source>
</evidence>
<reference evidence="1" key="1">
    <citation type="journal article" date="2020" name="Stud. Mycol.">
        <title>101 Dothideomycetes genomes: a test case for predicting lifestyles and emergence of pathogens.</title>
        <authorList>
            <person name="Haridas S."/>
            <person name="Albert R."/>
            <person name="Binder M."/>
            <person name="Bloem J."/>
            <person name="Labutti K."/>
            <person name="Salamov A."/>
            <person name="Andreopoulos B."/>
            <person name="Baker S."/>
            <person name="Barry K."/>
            <person name="Bills G."/>
            <person name="Bluhm B."/>
            <person name="Cannon C."/>
            <person name="Castanera R."/>
            <person name="Culley D."/>
            <person name="Daum C."/>
            <person name="Ezra D."/>
            <person name="Gonzalez J."/>
            <person name="Henrissat B."/>
            <person name="Kuo A."/>
            <person name="Liang C."/>
            <person name="Lipzen A."/>
            <person name="Lutzoni F."/>
            <person name="Magnuson J."/>
            <person name="Mondo S."/>
            <person name="Nolan M."/>
            <person name="Ohm R."/>
            <person name="Pangilinan J."/>
            <person name="Park H.-J."/>
            <person name="Ramirez L."/>
            <person name="Alfaro M."/>
            <person name="Sun H."/>
            <person name="Tritt A."/>
            <person name="Yoshinaga Y."/>
            <person name="Zwiers L.-H."/>
            <person name="Turgeon B."/>
            <person name="Goodwin S."/>
            <person name="Spatafora J."/>
            <person name="Crous P."/>
            <person name="Grigoriev I."/>
        </authorList>
    </citation>
    <scope>NUCLEOTIDE SEQUENCE</scope>
    <source>
        <strain evidence="1">CBS 525.71</strain>
    </source>
</reference>
<protein>
    <submittedName>
        <fullName evidence="1">Uncharacterized protein</fullName>
    </submittedName>
</protein>
<keyword evidence="2" id="KW-1185">Reference proteome</keyword>
<evidence type="ECO:0000313" key="1">
    <source>
        <dbReference type="EMBL" id="KAF2631906.1"/>
    </source>
</evidence>
<gene>
    <name evidence="1" type="ORF">BU25DRAFT_454288</name>
</gene>
<dbReference type="Proteomes" id="UP000799754">
    <property type="component" value="Unassembled WGS sequence"/>
</dbReference>
<comment type="caution">
    <text evidence="1">The sequence shown here is derived from an EMBL/GenBank/DDBJ whole genome shotgun (WGS) entry which is preliminary data.</text>
</comment>
<sequence length="669" mass="75197">MDRFRSFTWPDGIAESDLKQKKVSQIIPVHAEYRRTTHRREGATLINSVYKDTGCIVVAHWDQSTIKRFDVFVGAGSKSATAAINKWIARGDEKSTDAAAWAKTPAFNHAQWYQEELERQEEERMEYFLGPEPESQEGEPVRVKITMSWPEDLFSHEVTPRVAFGNELQALNDIKKRDGVWMTLLPDHSVQISGFDIINVEAAEGHYKTMVERIRTEKCSLQQATNMVLDEREGIDVVLLRAESWWPNRFDTVIPRLLPSPIMDQPGSFQEDGLHDTQLVEIRDPIKRALEAVSYERGSYDFVVRLGCIALDSKKIGEDQVGKKHGKEKFIKSINGKVDLACKKWLLDNVLGTQLYHRLVKSNDFLEPIKSAGYWGTIPGSLEKTRPTLRGTWIFRDPNNAQKQALPPTRNVGRPAPMQQTPSPAAISTPSTLIVVQIDWTDDGEGSYDKTATKYYRLEPGKCGAKVNMDVNLLELGESRAWSFALESMTPISRSTVPPVLTGFAHRTVMTPGYDVASTQSFARWDQSPSVKALMLHGCLDKVYSFGVQKTCYKVELTAMWYPGQSLPCWGLAVRHTEWATHLAELERLQTGHQANWSDTIATFLPDDGGSSIRLEDDDFGAGNLDLDGDAERLPRVPSHEGIRTLTNILLRLSELVSSVTLRQGGIPI</sequence>
<organism evidence="1 2">
    <name type="scientific">Macroventuria anomochaeta</name>
    <dbReference type="NCBI Taxonomy" id="301207"/>
    <lineage>
        <taxon>Eukaryota</taxon>
        <taxon>Fungi</taxon>
        <taxon>Dikarya</taxon>
        <taxon>Ascomycota</taxon>
        <taxon>Pezizomycotina</taxon>
        <taxon>Dothideomycetes</taxon>
        <taxon>Pleosporomycetidae</taxon>
        <taxon>Pleosporales</taxon>
        <taxon>Pleosporineae</taxon>
        <taxon>Didymellaceae</taxon>
        <taxon>Macroventuria</taxon>
    </lineage>
</organism>
<accession>A0ACB6SCG2</accession>
<dbReference type="EMBL" id="MU006703">
    <property type="protein sequence ID" value="KAF2631906.1"/>
    <property type="molecule type" value="Genomic_DNA"/>
</dbReference>
<name>A0ACB6SCG2_9PLEO</name>